<evidence type="ECO:0000256" key="1">
    <source>
        <dbReference type="ARBA" id="ARBA00009437"/>
    </source>
</evidence>
<dbReference type="PANTHER" id="PTHR30126">
    <property type="entry name" value="HTH-TYPE TRANSCRIPTIONAL REGULATOR"/>
    <property type="match status" value="1"/>
</dbReference>
<dbReference type="GO" id="GO:0003700">
    <property type="term" value="F:DNA-binding transcription factor activity"/>
    <property type="evidence" value="ECO:0007669"/>
    <property type="project" value="InterPro"/>
</dbReference>
<keyword evidence="4" id="KW-0804">Transcription</keyword>
<name>A0A6N9Q473_9BACL</name>
<dbReference type="PROSITE" id="PS50931">
    <property type="entry name" value="HTH_LYSR"/>
    <property type="match status" value="1"/>
</dbReference>
<dbReference type="InterPro" id="IPR005119">
    <property type="entry name" value="LysR_subst-bd"/>
</dbReference>
<dbReference type="EMBL" id="SIJB01000027">
    <property type="protein sequence ID" value="NBI29639.1"/>
    <property type="molecule type" value="Genomic_DNA"/>
</dbReference>
<dbReference type="AlphaFoldDB" id="A0A6N9Q473"/>
<evidence type="ECO:0000259" key="5">
    <source>
        <dbReference type="PROSITE" id="PS50931"/>
    </source>
</evidence>
<dbReference type="RefSeq" id="WP_160646450.1">
    <property type="nucleotide sequence ID" value="NZ_SIJB01000027.1"/>
</dbReference>
<evidence type="ECO:0000313" key="6">
    <source>
        <dbReference type="EMBL" id="NBI29639.1"/>
    </source>
</evidence>
<dbReference type="Pfam" id="PF00126">
    <property type="entry name" value="HTH_1"/>
    <property type="match status" value="1"/>
</dbReference>
<dbReference type="OrthoDB" id="9803735at2"/>
<evidence type="ECO:0000256" key="3">
    <source>
        <dbReference type="ARBA" id="ARBA00023125"/>
    </source>
</evidence>
<evidence type="ECO:0000256" key="4">
    <source>
        <dbReference type="ARBA" id="ARBA00023163"/>
    </source>
</evidence>
<dbReference type="Pfam" id="PF03466">
    <property type="entry name" value="LysR_substrate"/>
    <property type="match status" value="1"/>
</dbReference>
<dbReference type="CDD" id="cd05466">
    <property type="entry name" value="PBP2_LTTR_substrate"/>
    <property type="match status" value="1"/>
</dbReference>
<accession>A0A6N9Q473</accession>
<dbReference type="GO" id="GO:0000976">
    <property type="term" value="F:transcription cis-regulatory region binding"/>
    <property type="evidence" value="ECO:0007669"/>
    <property type="project" value="TreeGrafter"/>
</dbReference>
<dbReference type="Gene3D" id="3.40.190.290">
    <property type="match status" value="1"/>
</dbReference>
<comment type="similarity">
    <text evidence="1">Belongs to the LysR transcriptional regulatory family.</text>
</comment>
<dbReference type="InterPro" id="IPR036388">
    <property type="entry name" value="WH-like_DNA-bd_sf"/>
</dbReference>
<proteinExistence type="inferred from homology"/>
<keyword evidence="3" id="KW-0238">DNA-binding</keyword>
<dbReference type="Proteomes" id="UP000448943">
    <property type="component" value="Unassembled WGS sequence"/>
</dbReference>
<organism evidence="6 7">
    <name type="scientific">Chengkuizengella marina</name>
    <dbReference type="NCBI Taxonomy" id="2507566"/>
    <lineage>
        <taxon>Bacteria</taxon>
        <taxon>Bacillati</taxon>
        <taxon>Bacillota</taxon>
        <taxon>Bacilli</taxon>
        <taxon>Bacillales</taxon>
        <taxon>Paenibacillaceae</taxon>
        <taxon>Chengkuizengella</taxon>
    </lineage>
</organism>
<dbReference type="InterPro" id="IPR000847">
    <property type="entry name" value="LysR_HTH_N"/>
</dbReference>
<evidence type="ECO:0000256" key="2">
    <source>
        <dbReference type="ARBA" id="ARBA00023015"/>
    </source>
</evidence>
<dbReference type="InterPro" id="IPR036390">
    <property type="entry name" value="WH_DNA-bd_sf"/>
</dbReference>
<keyword evidence="2" id="KW-0805">Transcription regulation</keyword>
<dbReference type="SUPFAM" id="SSF53850">
    <property type="entry name" value="Periplasmic binding protein-like II"/>
    <property type="match status" value="1"/>
</dbReference>
<keyword evidence="7" id="KW-1185">Reference proteome</keyword>
<sequence length="293" mass="33985">MELLYLKTFCEVIKWGTYTRTALELDYAQSSVTNHIQKLEESYGNVKLLQRRGNVMVPTDTGEVLYDYAKKILSLHQEAKDKIIKQDTGIITVGTVETLAIYYLPEILEEFKKSYPEVRVRIILDTETNIIHRLKFKEIDFGLILDVPYSSKDINTIPIKKENMIILMDLDHPLSNKSILTIQDIENKKLILTEEGCTYRALLINEMNKHFITCNISLELSSVETIKKAVEHCWGIAFLPHFSVENNIVDRGLKVIPFINPNINFYSQLIYRKDKWISKASQKFIDLQKVHSN</sequence>
<feature type="domain" description="HTH lysR-type" evidence="5">
    <location>
        <begin position="1"/>
        <end position="59"/>
    </location>
</feature>
<protein>
    <submittedName>
        <fullName evidence="6">LysR family transcriptional regulator</fullName>
    </submittedName>
</protein>
<gene>
    <name evidence="6" type="ORF">ERL59_11785</name>
</gene>
<dbReference type="Gene3D" id="1.10.10.10">
    <property type="entry name" value="Winged helix-like DNA-binding domain superfamily/Winged helix DNA-binding domain"/>
    <property type="match status" value="1"/>
</dbReference>
<reference evidence="6 7" key="1">
    <citation type="submission" date="2019-01" db="EMBL/GenBank/DDBJ databases">
        <title>Chengkuizengella sp. nov., isolated from deep-sea sediment of East Pacific Ocean.</title>
        <authorList>
            <person name="Yang J."/>
            <person name="Lai Q."/>
            <person name="Shao Z."/>
        </authorList>
    </citation>
    <scope>NUCLEOTIDE SEQUENCE [LARGE SCALE GENOMIC DNA]</scope>
    <source>
        <strain evidence="6 7">YPA3-1-1</strain>
    </source>
</reference>
<dbReference type="SUPFAM" id="SSF46785">
    <property type="entry name" value="Winged helix' DNA-binding domain"/>
    <property type="match status" value="1"/>
</dbReference>
<dbReference type="PANTHER" id="PTHR30126:SF100">
    <property type="entry name" value="LYSR-FAMILY TRANSCRIPTIONAL REGULATOR"/>
    <property type="match status" value="1"/>
</dbReference>
<evidence type="ECO:0000313" key="7">
    <source>
        <dbReference type="Proteomes" id="UP000448943"/>
    </source>
</evidence>
<comment type="caution">
    <text evidence="6">The sequence shown here is derived from an EMBL/GenBank/DDBJ whole genome shotgun (WGS) entry which is preliminary data.</text>
</comment>